<protein>
    <submittedName>
        <fullName evidence="1">Uncharacterized protein</fullName>
    </submittedName>
</protein>
<evidence type="ECO:0000313" key="2">
    <source>
        <dbReference type="Proteomes" id="UP001162992"/>
    </source>
</evidence>
<proteinExistence type="predicted"/>
<evidence type="ECO:0000313" key="1">
    <source>
        <dbReference type="EMBL" id="KAJ7564584.1"/>
    </source>
</evidence>
<gene>
    <name evidence="1" type="ORF">O6H91_02G024300</name>
</gene>
<accession>A0ACC2EDI8</accession>
<organism evidence="1 2">
    <name type="scientific">Diphasiastrum complanatum</name>
    <name type="common">Issler's clubmoss</name>
    <name type="synonym">Lycopodium complanatum</name>
    <dbReference type="NCBI Taxonomy" id="34168"/>
    <lineage>
        <taxon>Eukaryota</taxon>
        <taxon>Viridiplantae</taxon>
        <taxon>Streptophyta</taxon>
        <taxon>Embryophyta</taxon>
        <taxon>Tracheophyta</taxon>
        <taxon>Lycopodiopsida</taxon>
        <taxon>Lycopodiales</taxon>
        <taxon>Lycopodiaceae</taxon>
        <taxon>Lycopodioideae</taxon>
        <taxon>Diphasiastrum</taxon>
    </lineage>
</organism>
<name>A0ACC2EDI8_DIPCM</name>
<comment type="caution">
    <text evidence="1">The sequence shown here is derived from an EMBL/GenBank/DDBJ whole genome shotgun (WGS) entry which is preliminary data.</text>
</comment>
<reference evidence="2" key="1">
    <citation type="journal article" date="2024" name="Proc. Natl. Acad. Sci. U.S.A.">
        <title>Extraordinary preservation of gene collinearity over three hundred million years revealed in homosporous lycophytes.</title>
        <authorList>
            <person name="Li C."/>
            <person name="Wickell D."/>
            <person name="Kuo L.Y."/>
            <person name="Chen X."/>
            <person name="Nie B."/>
            <person name="Liao X."/>
            <person name="Peng D."/>
            <person name="Ji J."/>
            <person name="Jenkins J."/>
            <person name="Williams M."/>
            <person name="Shu S."/>
            <person name="Plott C."/>
            <person name="Barry K."/>
            <person name="Rajasekar S."/>
            <person name="Grimwood J."/>
            <person name="Han X."/>
            <person name="Sun S."/>
            <person name="Hou Z."/>
            <person name="He W."/>
            <person name="Dai G."/>
            <person name="Sun C."/>
            <person name="Schmutz J."/>
            <person name="Leebens-Mack J.H."/>
            <person name="Li F.W."/>
            <person name="Wang L."/>
        </authorList>
    </citation>
    <scope>NUCLEOTIDE SEQUENCE [LARGE SCALE GENOMIC DNA]</scope>
    <source>
        <strain evidence="2">cv. PW_Plant_1</strain>
    </source>
</reference>
<dbReference type="EMBL" id="CM055093">
    <property type="protein sequence ID" value="KAJ7564584.1"/>
    <property type="molecule type" value="Genomic_DNA"/>
</dbReference>
<keyword evidence="2" id="KW-1185">Reference proteome</keyword>
<sequence>MLFSSVFRYILDIFLKTIFNCFWLFSFGFRGVPTVFQTFFCASTSCASTSVSECESSFTCASHHLCESCASKYVFVHKSSPTLARVIFCTEHACASRKFLCEHFHGF</sequence>
<dbReference type="Proteomes" id="UP001162992">
    <property type="component" value="Chromosome 2"/>
</dbReference>